<name>A0ABX7L5L5_9BACL</name>
<evidence type="ECO:0000313" key="4">
    <source>
        <dbReference type="EMBL" id="QSF43385.1"/>
    </source>
</evidence>
<dbReference type="RefSeq" id="WP_206101018.1">
    <property type="nucleotide sequence ID" value="NZ_CP070969.1"/>
</dbReference>
<keyword evidence="2" id="KW-0863">Zinc-finger</keyword>
<keyword evidence="1" id="KW-0479">Metal-binding</keyword>
<sequence>MSVDFYACDCCGESRYEEYVDTCHECGHRVCTSCVVDTDNIDSRYAYYYGVKFDGTQEQRVEYGMEDENRFNLEIGEIIDDTGIAPKYCPFCSGEEVNNDDLLVFLLNKYDLEKDDVEKEYLAAKEKK</sequence>
<evidence type="ECO:0000256" key="2">
    <source>
        <dbReference type="ARBA" id="ARBA00022771"/>
    </source>
</evidence>
<reference evidence="4 5" key="1">
    <citation type="submission" date="2021-02" db="EMBL/GenBank/DDBJ databases">
        <title>Paenibacillus tianjinensis sp. nov.</title>
        <authorList>
            <person name="Liu H."/>
        </authorList>
    </citation>
    <scope>NUCLEOTIDE SEQUENCE [LARGE SCALE GENOMIC DNA]</scope>
    <source>
        <strain evidence="4 5">TB2019</strain>
    </source>
</reference>
<evidence type="ECO:0000313" key="5">
    <source>
        <dbReference type="Proteomes" id="UP000663452"/>
    </source>
</evidence>
<dbReference type="PROSITE" id="PS00518">
    <property type="entry name" value="ZF_RING_1"/>
    <property type="match status" value="1"/>
</dbReference>
<gene>
    <name evidence="4" type="ORF">JRJ22_19150</name>
</gene>
<evidence type="ECO:0000256" key="1">
    <source>
        <dbReference type="ARBA" id="ARBA00022723"/>
    </source>
</evidence>
<dbReference type="EMBL" id="CP070969">
    <property type="protein sequence ID" value="QSF43385.1"/>
    <property type="molecule type" value="Genomic_DNA"/>
</dbReference>
<protein>
    <recommendedName>
        <fullName evidence="6">B box-type domain-containing protein</fullName>
    </recommendedName>
</protein>
<keyword evidence="3" id="KW-0862">Zinc</keyword>
<evidence type="ECO:0008006" key="6">
    <source>
        <dbReference type="Google" id="ProtNLM"/>
    </source>
</evidence>
<accession>A0ABX7L5L5</accession>
<proteinExistence type="predicted"/>
<evidence type="ECO:0000256" key="3">
    <source>
        <dbReference type="ARBA" id="ARBA00022833"/>
    </source>
</evidence>
<organism evidence="4 5">
    <name type="scientific">Paenibacillus tianjinensis</name>
    <dbReference type="NCBI Taxonomy" id="2810347"/>
    <lineage>
        <taxon>Bacteria</taxon>
        <taxon>Bacillati</taxon>
        <taxon>Bacillota</taxon>
        <taxon>Bacilli</taxon>
        <taxon>Bacillales</taxon>
        <taxon>Paenibacillaceae</taxon>
        <taxon>Paenibacillus</taxon>
    </lineage>
</organism>
<dbReference type="Proteomes" id="UP000663452">
    <property type="component" value="Chromosome"/>
</dbReference>
<dbReference type="InterPro" id="IPR017907">
    <property type="entry name" value="Znf_RING_CS"/>
</dbReference>
<keyword evidence="5" id="KW-1185">Reference proteome</keyword>